<name>A0A6H2H5B1_9BACL</name>
<evidence type="ECO:0000259" key="2">
    <source>
        <dbReference type="PROSITE" id="PS50106"/>
    </source>
</evidence>
<organism evidence="3 4">
    <name type="scientific">Paenibacillus albicereus</name>
    <dbReference type="NCBI Taxonomy" id="2726185"/>
    <lineage>
        <taxon>Bacteria</taxon>
        <taxon>Bacillati</taxon>
        <taxon>Bacillota</taxon>
        <taxon>Bacilli</taxon>
        <taxon>Bacillales</taxon>
        <taxon>Paenibacillaceae</taxon>
        <taxon>Paenibacillus</taxon>
    </lineage>
</organism>
<keyword evidence="1" id="KW-0472">Membrane</keyword>
<feature type="transmembrane region" description="Helical" evidence="1">
    <location>
        <begin position="77"/>
        <end position="96"/>
    </location>
</feature>
<keyword evidence="4" id="KW-1185">Reference proteome</keyword>
<feature type="transmembrane region" description="Helical" evidence="1">
    <location>
        <begin position="154"/>
        <end position="177"/>
    </location>
</feature>
<reference evidence="3 4" key="1">
    <citation type="submission" date="2020-04" db="EMBL/GenBank/DDBJ databases">
        <title>Novel Paenibacillus strain UniB2 isolated from commercial digestive syrup.</title>
        <authorList>
            <person name="Thorat V."/>
            <person name="Kirdat K."/>
            <person name="Tiwarekar B."/>
            <person name="Yadav A."/>
        </authorList>
    </citation>
    <scope>NUCLEOTIDE SEQUENCE [LARGE SCALE GENOMIC DNA]</scope>
    <source>
        <strain evidence="3 4">UniB2</strain>
    </source>
</reference>
<dbReference type="Proteomes" id="UP000502136">
    <property type="component" value="Chromosome"/>
</dbReference>
<dbReference type="InterPro" id="IPR041489">
    <property type="entry name" value="PDZ_6"/>
</dbReference>
<feature type="transmembrane region" description="Helical" evidence="1">
    <location>
        <begin position="56"/>
        <end position="72"/>
    </location>
</feature>
<feature type="transmembrane region" description="Helical" evidence="1">
    <location>
        <begin position="230"/>
        <end position="261"/>
    </location>
</feature>
<dbReference type="SUPFAM" id="SSF50156">
    <property type="entry name" value="PDZ domain-like"/>
    <property type="match status" value="1"/>
</dbReference>
<dbReference type="AlphaFoldDB" id="A0A6H2H5B1"/>
<feature type="transmembrane region" description="Helical" evidence="1">
    <location>
        <begin position="116"/>
        <end position="133"/>
    </location>
</feature>
<dbReference type="KEGG" id="palr:HGI30_20875"/>
<keyword evidence="1" id="KW-0812">Transmembrane</keyword>
<evidence type="ECO:0000256" key="1">
    <source>
        <dbReference type="SAM" id="Phobius"/>
    </source>
</evidence>
<dbReference type="PROSITE" id="PS50106">
    <property type="entry name" value="PDZ"/>
    <property type="match status" value="1"/>
</dbReference>
<gene>
    <name evidence="3" type="ORF">HGI30_20875</name>
</gene>
<dbReference type="Pfam" id="PF17820">
    <property type="entry name" value="PDZ_6"/>
    <property type="match status" value="1"/>
</dbReference>
<keyword evidence="1" id="KW-1133">Transmembrane helix</keyword>
<feature type="transmembrane region" description="Helical" evidence="1">
    <location>
        <begin position="21"/>
        <end position="50"/>
    </location>
</feature>
<sequence>MAFLYRRLAVTERSLFHVRLHVWPLLLLRSAGWGLLAGAAVSVAAAFIGTTLTPDAVLWLWGTAAVLALIRVRYLCFAYSAGVLGVLQAVCGLLSLEESGGTAGRLGASLAALDMPGLLLLVALLHAAEALLVRKDGGSLASPLYLEGKRGKLIGGYSLQGLWPVPLLLLVPVSGGAEGAAAALPWTPLLGGEAWSAGWTVLALPAIIGFSDLALSELPKHVARLASRRLLLYSLVLVVLALAAAFARPLVVVASLAALGLHEALTQLAERVQRQRPPRFVNDARGLCILGVLPGTPAEEMGLEAGEVLHKVNGLRVRTKEDLHAALHENSAFCRLEVLNLDGQLKFAQRARFAGEHHQLGVVLAPDEDAAYSAVPARGSVLALLLRARRARRRAAGDSASM</sequence>
<evidence type="ECO:0000313" key="4">
    <source>
        <dbReference type="Proteomes" id="UP000502136"/>
    </source>
</evidence>
<dbReference type="EMBL" id="CP051428">
    <property type="protein sequence ID" value="QJC54518.1"/>
    <property type="molecule type" value="Genomic_DNA"/>
</dbReference>
<feature type="transmembrane region" description="Helical" evidence="1">
    <location>
        <begin position="197"/>
        <end position="218"/>
    </location>
</feature>
<protein>
    <submittedName>
        <fullName evidence="3">PDZ domain-containing protein</fullName>
    </submittedName>
</protein>
<accession>A0A6H2H5B1</accession>
<dbReference type="InterPro" id="IPR036034">
    <property type="entry name" value="PDZ_sf"/>
</dbReference>
<dbReference type="InterPro" id="IPR001478">
    <property type="entry name" value="PDZ"/>
</dbReference>
<evidence type="ECO:0000313" key="3">
    <source>
        <dbReference type="EMBL" id="QJC54518.1"/>
    </source>
</evidence>
<dbReference type="Gene3D" id="2.30.42.10">
    <property type="match status" value="1"/>
</dbReference>
<proteinExistence type="predicted"/>
<feature type="domain" description="PDZ" evidence="2">
    <location>
        <begin position="286"/>
        <end position="342"/>
    </location>
</feature>